<keyword evidence="1" id="KW-1133">Transmembrane helix</keyword>
<sequence>MDVMKRNALLKLLIACYFLYLALPSIREMTTSASSLFWAAWIVFFVLVAGANLGVLLDIKSGKSVEHSENKRIFVKQN</sequence>
<protein>
    <submittedName>
        <fullName evidence="2">Uncharacterized protein</fullName>
    </submittedName>
</protein>
<name>A0A1I0H794_9BACI</name>
<organism evidence="2 3">
    <name type="scientific">Salinibacillus kushneri</name>
    <dbReference type="NCBI Taxonomy" id="237682"/>
    <lineage>
        <taxon>Bacteria</taxon>
        <taxon>Bacillati</taxon>
        <taxon>Bacillota</taxon>
        <taxon>Bacilli</taxon>
        <taxon>Bacillales</taxon>
        <taxon>Bacillaceae</taxon>
        <taxon>Salinibacillus</taxon>
    </lineage>
</organism>
<evidence type="ECO:0000313" key="3">
    <source>
        <dbReference type="Proteomes" id="UP000199095"/>
    </source>
</evidence>
<dbReference type="AlphaFoldDB" id="A0A1I0H794"/>
<evidence type="ECO:0000313" key="2">
    <source>
        <dbReference type="EMBL" id="SET79620.1"/>
    </source>
</evidence>
<reference evidence="3" key="1">
    <citation type="submission" date="2016-10" db="EMBL/GenBank/DDBJ databases">
        <authorList>
            <person name="Varghese N."/>
            <person name="Submissions S."/>
        </authorList>
    </citation>
    <scope>NUCLEOTIDE SEQUENCE [LARGE SCALE GENOMIC DNA]</scope>
    <source>
        <strain evidence="3">CGMCC 1.3566</strain>
    </source>
</reference>
<keyword evidence="1" id="KW-0472">Membrane</keyword>
<keyword evidence="3" id="KW-1185">Reference proteome</keyword>
<proteinExistence type="predicted"/>
<gene>
    <name evidence="2" type="ORF">SAMN05421676_10892</name>
</gene>
<feature type="transmembrane region" description="Helical" evidence="1">
    <location>
        <begin position="37"/>
        <end position="57"/>
    </location>
</feature>
<dbReference type="EMBL" id="FOHJ01000008">
    <property type="protein sequence ID" value="SET79620.1"/>
    <property type="molecule type" value="Genomic_DNA"/>
</dbReference>
<accession>A0A1I0H794</accession>
<evidence type="ECO:0000256" key="1">
    <source>
        <dbReference type="SAM" id="Phobius"/>
    </source>
</evidence>
<keyword evidence="1" id="KW-0812">Transmembrane</keyword>
<dbReference type="Proteomes" id="UP000199095">
    <property type="component" value="Unassembled WGS sequence"/>
</dbReference>
<dbReference type="STRING" id="237682.SAMN05421676_10892"/>